<evidence type="ECO:0000313" key="5">
    <source>
        <dbReference type="EMBL" id="CAD8044649.1"/>
    </source>
</evidence>
<comment type="similarity">
    <text evidence="2">Belongs to the ATG8 family.</text>
</comment>
<sequence>MNSQSLEATKTQSVKDYKAQHKLEDRKKRVQQYKEKYPEMTPMVVQKHPKAKIMSLTRPQFLVNQTVKFSDFKNQIRTKLQLSPQQTLFFYCGNNIISDDISLQELYNKYKDREDEFLYLNYSDCEVFGNQFD</sequence>
<accession>A0A8S1K2W8</accession>
<keyword evidence="6" id="KW-1185">Reference proteome</keyword>
<proteinExistence type="inferred from homology"/>
<evidence type="ECO:0000256" key="3">
    <source>
        <dbReference type="SAM" id="MobiDB-lite"/>
    </source>
</evidence>
<dbReference type="Proteomes" id="UP000688137">
    <property type="component" value="Unassembled WGS sequence"/>
</dbReference>
<dbReference type="InterPro" id="IPR004241">
    <property type="entry name" value="Atg8-like"/>
</dbReference>
<feature type="compositionally biased region" description="Basic and acidic residues" evidence="3">
    <location>
        <begin position="13"/>
        <end position="29"/>
    </location>
</feature>
<feature type="region of interest" description="Disordered" evidence="3">
    <location>
        <begin position="1"/>
        <end position="29"/>
    </location>
</feature>
<evidence type="ECO:0000313" key="4">
    <source>
        <dbReference type="EMBL" id="CAD8044648.1"/>
    </source>
</evidence>
<dbReference type="AlphaFoldDB" id="A0A8S1K2W8"/>
<keyword evidence="2" id="KW-0072">Autophagy</keyword>
<organism evidence="4 6">
    <name type="scientific">Paramecium primaurelia</name>
    <dbReference type="NCBI Taxonomy" id="5886"/>
    <lineage>
        <taxon>Eukaryota</taxon>
        <taxon>Sar</taxon>
        <taxon>Alveolata</taxon>
        <taxon>Ciliophora</taxon>
        <taxon>Intramacronucleata</taxon>
        <taxon>Oligohymenophorea</taxon>
        <taxon>Peniculida</taxon>
        <taxon>Parameciidae</taxon>
        <taxon>Paramecium</taxon>
    </lineage>
</organism>
<evidence type="ECO:0000256" key="1">
    <source>
        <dbReference type="PIRSR" id="PIRSR604241-50"/>
    </source>
</evidence>
<keyword evidence="1" id="KW-0449">Lipoprotein</keyword>
<dbReference type="EMBL" id="CAJJDM010000004">
    <property type="protein sequence ID" value="CAD8044649.1"/>
    <property type="molecule type" value="Genomic_DNA"/>
</dbReference>
<feature type="lipid moiety-binding region" description="Phosphatidylserine amidated glycine; alternate" evidence="1">
    <location>
        <position position="129"/>
    </location>
</feature>
<name>A0A8S1K2W8_PARPR</name>
<dbReference type="EMBL" id="CAJJDM010000004">
    <property type="protein sequence ID" value="CAD8044648.1"/>
    <property type="molecule type" value="Genomic_DNA"/>
</dbReference>
<dbReference type="OMA" id="AVYQEHK"/>
<dbReference type="PANTHER" id="PTHR10969">
    <property type="entry name" value="MICROTUBULE-ASSOCIATED PROTEINS 1A/1B LIGHT CHAIN 3-RELATED"/>
    <property type="match status" value="1"/>
</dbReference>
<feature type="compositionally biased region" description="Polar residues" evidence="3">
    <location>
        <begin position="1"/>
        <end position="12"/>
    </location>
</feature>
<evidence type="ECO:0000256" key="2">
    <source>
        <dbReference type="RuleBase" id="RU004384"/>
    </source>
</evidence>
<comment type="caution">
    <text evidence="4">The sequence shown here is derived from an EMBL/GenBank/DDBJ whole genome shotgun (WGS) entry which is preliminary data.</text>
</comment>
<dbReference type="GO" id="GO:0006914">
    <property type="term" value="P:autophagy"/>
    <property type="evidence" value="ECO:0007669"/>
    <property type="project" value="UniProtKB-KW"/>
</dbReference>
<evidence type="ECO:0000313" key="6">
    <source>
        <dbReference type="Proteomes" id="UP000688137"/>
    </source>
</evidence>
<dbReference type="Pfam" id="PF02991">
    <property type="entry name" value="ATG8"/>
    <property type="match status" value="1"/>
</dbReference>
<gene>
    <name evidence="4" type="ORF">PPRIM_AZ9-3.1.T0080214</name>
    <name evidence="5" type="ORF">PPRIM_AZ9-3.1.T0080215</name>
</gene>
<protein>
    <recommendedName>
        <fullName evidence="2">Autophagy-related protein</fullName>
    </recommendedName>
</protein>
<reference evidence="4" key="1">
    <citation type="submission" date="2021-01" db="EMBL/GenBank/DDBJ databases">
        <authorList>
            <consortium name="Genoscope - CEA"/>
            <person name="William W."/>
        </authorList>
    </citation>
    <scope>NUCLEOTIDE SEQUENCE</scope>
</reference>
<dbReference type="FunFam" id="3.10.20.90:FF:000474">
    <property type="entry name" value="Autophagy-related protein"/>
    <property type="match status" value="1"/>
</dbReference>